<dbReference type="CDD" id="cd06464">
    <property type="entry name" value="ACD_sHsps-like"/>
    <property type="match status" value="1"/>
</dbReference>
<evidence type="ECO:0000256" key="2">
    <source>
        <dbReference type="RuleBase" id="RU003616"/>
    </source>
</evidence>
<keyword evidence="5" id="KW-1185">Reference proteome</keyword>
<reference evidence="4 5" key="1">
    <citation type="journal article" date="2014" name="Nature">
        <title>An environmental bacterial taxon with a large and distinct metabolic repertoire.</title>
        <authorList>
            <person name="Wilson M.C."/>
            <person name="Mori T."/>
            <person name="Ruckert C."/>
            <person name="Uria A.R."/>
            <person name="Helf M.J."/>
            <person name="Takada K."/>
            <person name="Gernert C."/>
            <person name="Steffens U.A."/>
            <person name="Heycke N."/>
            <person name="Schmitt S."/>
            <person name="Rinke C."/>
            <person name="Helfrich E.J."/>
            <person name="Brachmann A.O."/>
            <person name="Gurgui C."/>
            <person name="Wakimoto T."/>
            <person name="Kracht M."/>
            <person name="Crusemann M."/>
            <person name="Hentschel U."/>
            <person name="Abe I."/>
            <person name="Matsunaga S."/>
            <person name="Kalinowski J."/>
            <person name="Takeyama H."/>
            <person name="Piel J."/>
        </authorList>
    </citation>
    <scope>NUCLEOTIDE SEQUENCE [LARGE SCALE GENOMIC DNA]</scope>
    <source>
        <strain evidence="5">TSY1</strain>
    </source>
</reference>
<dbReference type="Pfam" id="PF00011">
    <property type="entry name" value="HSP20"/>
    <property type="match status" value="1"/>
</dbReference>
<dbReference type="HOGENOM" id="CLU_046737_9_0_7"/>
<comment type="caution">
    <text evidence="4">The sequence shown here is derived from an EMBL/GenBank/DDBJ whole genome shotgun (WGS) entry which is preliminary data.</text>
</comment>
<dbReference type="AlphaFoldDB" id="W4LKM7"/>
<proteinExistence type="inferred from homology"/>
<accession>W4LKM7</accession>
<dbReference type="PANTHER" id="PTHR11527">
    <property type="entry name" value="HEAT-SHOCK PROTEIN 20 FAMILY MEMBER"/>
    <property type="match status" value="1"/>
</dbReference>
<protein>
    <recommendedName>
        <fullName evidence="3">SHSP domain-containing protein</fullName>
    </recommendedName>
</protein>
<dbReference type="PROSITE" id="PS01031">
    <property type="entry name" value="SHSP"/>
    <property type="match status" value="1"/>
</dbReference>
<dbReference type="Proteomes" id="UP000019141">
    <property type="component" value="Unassembled WGS sequence"/>
</dbReference>
<dbReference type="Gene3D" id="2.60.40.790">
    <property type="match status" value="1"/>
</dbReference>
<dbReference type="SUPFAM" id="SSF49764">
    <property type="entry name" value="HSP20-like chaperones"/>
    <property type="match status" value="1"/>
</dbReference>
<sequence length="155" mass="17964">MAEEQPQGVRPFLEVQQEVRRLFQELVHQPWGRQTWGERGGGQVTSWQPRCDMVETDEAIVVDVELPGVKHEDVHLEVQGDVLHITGERHVTAQRQGRNYHYLEQQYGRFERQLRLPRTVERSAIRADFDNGVLSVTLPKRPEEALPPAPQRKEA</sequence>
<organism evidence="4 5">
    <name type="scientific">Entotheonella factor</name>
    <dbReference type="NCBI Taxonomy" id="1429438"/>
    <lineage>
        <taxon>Bacteria</taxon>
        <taxon>Pseudomonadati</taxon>
        <taxon>Nitrospinota/Tectimicrobiota group</taxon>
        <taxon>Candidatus Tectimicrobiota</taxon>
        <taxon>Candidatus Entotheonellia</taxon>
        <taxon>Candidatus Entotheonellales</taxon>
        <taxon>Candidatus Entotheonellaceae</taxon>
        <taxon>Candidatus Entotheonella</taxon>
    </lineage>
</organism>
<gene>
    <name evidence="4" type="ORF">ETSY1_19540</name>
</gene>
<dbReference type="InterPro" id="IPR008978">
    <property type="entry name" value="HSP20-like_chaperone"/>
</dbReference>
<evidence type="ECO:0000313" key="5">
    <source>
        <dbReference type="Proteomes" id="UP000019141"/>
    </source>
</evidence>
<dbReference type="EMBL" id="AZHW01000571">
    <property type="protein sequence ID" value="ETW98255.1"/>
    <property type="molecule type" value="Genomic_DNA"/>
</dbReference>
<feature type="domain" description="SHSP" evidence="3">
    <location>
        <begin position="42"/>
        <end position="155"/>
    </location>
</feature>
<comment type="similarity">
    <text evidence="1 2">Belongs to the small heat shock protein (HSP20) family.</text>
</comment>
<evidence type="ECO:0000313" key="4">
    <source>
        <dbReference type="EMBL" id="ETW98255.1"/>
    </source>
</evidence>
<evidence type="ECO:0000256" key="1">
    <source>
        <dbReference type="PROSITE-ProRule" id="PRU00285"/>
    </source>
</evidence>
<evidence type="ECO:0000259" key="3">
    <source>
        <dbReference type="PROSITE" id="PS01031"/>
    </source>
</evidence>
<dbReference type="InterPro" id="IPR031107">
    <property type="entry name" value="Small_HSP"/>
</dbReference>
<dbReference type="InterPro" id="IPR002068">
    <property type="entry name" value="A-crystallin/Hsp20_dom"/>
</dbReference>
<name>W4LKM7_ENTF1</name>